<reference evidence="2 3" key="1">
    <citation type="journal article" date="2010" name="BMC Genomics">
        <title>Genome analysis and comparative genomics of a Giardia intestinalis assemblage E isolate.</title>
        <authorList>
            <person name="Jerlstrom-Hultqvist J."/>
            <person name="Franzen O."/>
            <person name="Ankarklev J."/>
            <person name="Xu F."/>
            <person name="Nohynkova E."/>
            <person name="Andersson J.O."/>
            <person name="Svard S.G."/>
            <person name="Andersson B."/>
        </authorList>
    </citation>
    <scope>NUCLEOTIDE SEQUENCE [LARGE SCALE GENOMIC DNA]</scope>
    <source>
        <strain evidence="2 3">P15</strain>
    </source>
</reference>
<dbReference type="Proteomes" id="UP000008974">
    <property type="component" value="Unassembled WGS sequence"/>
</dbReference>
<comment type="caution">
    <text evidence="2">The sequence shown here is derived from an EMBL/GenBank/DDBJ whole genome shotgun (WGS) entry which is preliminary data.</text>
</comment>
<proteinExistence type="predicted"/>
<dbReference type="VEuPathDB" id="GiardiaDB:GLP15_322"/>
<feature type="compositionally biased region" description="Basic and acidic residues" evidence="1">
    <location>
        <begin position="575"/>
        <end position="585"/>
    </location>
</feature>
<accession>E1F3Q3</accession>
<dbReference type="AlphaFoldDB" id="E1F3Q3"/>
<feature type="region of interest" description="Disordered" evidence="1">
    <location>
        <begin position="13"/>
        <end position="44"/>
    </location>
</feature>
<evidence type="ECO:0000313" key="3">
    <source>
        <dbReference type="Proteomes" id="UP000008974"/>
    </source>
</evidence>
<dbReference type="OMA" id="PRATSCI"/>
<protein>
    <submittedName>
        <fullName evidence="2">Uncharacterized protein</fullName>
    </submittedName>
</protein>
<gene>
    <name evidence="2" type="ORF">GLP15_322</name>
</gene>
<name>E1F3Q3_GIAIA</name>
<feature type="compositionally biased region" description="Polar residues" evidence="1">
    <location>
        <begin position="31"/>
        <end position="44"/>
    </location>
</feature>
<feature type="region of interest" description="Disordered" evidence="1">
    <location>
        <begin position="151"/>
        <end position="171"/>
    </location>
</feature>
<feature type="region of interest" description="Disordered" evidence="1">
    <location>
        <begin position="575"/>
        <end position="596"/>
    </location>
</feature>
<organism evidence="2 3">
    <name type="scientific">Giardia intestinalis (strain P15)</name>
    <name type="common">Giardia lamblia</name>
    <dbReference type="NCBI Taxonomy" id="658858"/>
    <lineage>
        <taxon>Eukaryota</taxon>
        <taxon>Metamonada</taxon>
        <taxon>Diplomonadida</taxon>
        <taxon>Hexamitidae</taxon>
        <taxon>Giardiinae</taxon>
        <taxon>Giardia</taxon>
    </lineage>
</organism>
<evidence type="ECO:0000313" key="2">
    <source>
        <dbReference type="EMBL" id="EFO62925.1"/>
    </source>
</evidence>
<sequence length="852" mass="96611">MSIYASAITELDDGSRGGTVDHTQLEDCSPTFLSTTEPSSPRTSYSHVVIQHRISPRDTIGTECHLEPCHILDSFPQFQEVERKNALAPSLKASLAHLPEVTCLQGSQKDVLMYHDGQISTITTDFKYMAPTMKVAQRNRRLMKNVATMKRRKRNDNTKNSLNTPNGLEEISPSKAEFTSTTLCTVIPNTSKLEREYLFPRATSCISYSDKRIRMRLANKANDERNTKPIMYANYDDVGMRSSSALAVLNPFKLAPESLLHPHDELTLQPLKKAVRKSSSIKKHLFRSYLTTAAANLRNAVSEQGFYAKGKQTFCYASPLDQSVEERQAHTYCDEIQVDHQLPQDDDDDDESLRKKNEEMLYRLKYSHFVLKIINMEEDCANEIMEDMNSLLHYTPATKSVESQNSYVEGHNSGITIKRITNDGIKYTVRYDTDLTVPIVIKIIASHSILELLYAAYKDKRDLIRIIRDYEEDQVAFRMGLLQAPTASTTTVVTPFSVSCKHLSPRSQKLFNIEPNTSSMPGDYSRAFFSLINPSKSDNLGGEASPESEAPRLRPRNINMCIQQLNNELKKLEEKRYQRKSKEEAAEPQSYSVSDPELSSFSLTLDFSPDRAGPNDNWRSPSMTTLISQKPVRTSVVEDKPIDSTHAMTLSLLDTFTTRKDICKMILLKQSQRAPDDLLARASQLRDKLSQRRDIEAFNVEQKKKTSVDVRKSNEEVISYMLSSHHNSRRILAKEDLKPAIDKIGRQAVARDYFHGNAPSGVQTVALDTDAIRKTLDIYVHKNRDLTKRCALSQIKSVVTEHASRYDATRASLAQPRITTFPRSFNFRTNAITQPAGPWKAMKVTMPDYYPK</sequence>
<dbReference type="OrthoDB" id="10258070at2759"/>
<evidence type="ECO:0000256" key="1">
    <source>
        <dbReference type="SAM" id="MobiDB-lite"/>
    </source>
</evidence>
<feature type="region of interest" description="Disordered" evidence="1">
    <location>
        <begin position="537"/>
        <end position="557"/>
    </location>
</feature>
<dbReference type="EMBL" id="ACVC01000158">
    <property type="protein sequence ID" value="EFO62925.1"/>
    <property type="molecule type" value="Genomic_DNA"/>
</dbReference>